<evidence type="ECO:0000313" key="3">
    <source>
        <dbReference type="Proteomes" id="UP000625735"/>
    </source>
</evidence>
<name>A0A916Y8Q6_9FLAO</name>
<organism evidence="2 3">
    <name type="scientific">Flavobacterium orientale</name>
    <dbReference type="NCBI Taxonomy" id="1756020"/>
    <lineage>
        <taxon>Bacteria</taxon>
        <taxon>Pseudomonadati</taxon>
        <taxon>Bacteroidota</taxon>
        <taxon>Flavobacteriia</taxon>
        <taxon>Flavobacteriales</taxon>
        <taxon>Flavobacteriaceae</taxon>
        <taxon>Flavobacterium</taxon>
    </lineage>
</organism>
<dbReference type="Proteomes" id="UP000625735">
    <property type="component" value="Unassembled WGS sequence"/>
</dbReference>
<keyword evidence="3" id="KW-1185">Reference proteome</keyword>
<dbReference type="RefSeq" id="WP_188362984.1">
    <property type="nucleotide sequence ID" value="NZ_BMFG01000012.1"/>
</dbReference>
<evidence type="ECO:0000313" key="2">
    <source>
        <dbReference type="EMBL" id="GGD34552.1"/>
    </source>
</evidence>
<dbReference type="SUPFAM" id="SSF56935">
    <property type="entry name" value="Porins"/>
    <property type="match status" value="1"/>
</dbReference>
<sequence>MNTSWRGVWLSCLIPVIALAQEPEKGKFVLDGQLLQRAEYRHGHIEPLSEEQEAAKFITHRARLQAHYSFENLTLFMSVQDIRTWGDSPQVKRDDNNLSLHEAWAHYKLDNAWSIKVGRQELNYDNARFLGNLDWFMQGRAHDFAMISYEKGNRKLHIGGGYNQNGGNLPVAEAPFVVPNQYKSAQMLRYENKSETWHYSFLVWNESRQNAQFEGNPHFDNLTVGLPTLQYTHGKNQFSGFAYYQTGKDFMGKSLSGYDVSAQYQRTFFHDETAGKRFRMIAGFELISGTNTTEIENNYSFNPLYGTNHLFNGYMDVFYVANRHLNSVGLNDYYLKGRYDFSKKFFTQLDYHYFQANAEVNNGVENLSSALGSEIDLSLGYIVSPAFSIQGGYSHMFQTDTYDFIKGDNLQPTQNWAYVMLIFRPNMPQKFIGILF</sequence>
<feature type="domain" description="Alginate export" evidence="1">
    <location>
        <begin position="57"/>
        <end position="150"/>
    </location>
</feature>
<proteinExistence type="predicted"/>
<protein>
    <recommendedName>
        <fullName evidence="1">Alginate export domain-containing protein</fullName>
    </recommendedName>
</protein>
<accession>A0A916Y8Q6</accession>
<dbReference type="InterPro" id="IPR025388">
    <property type="entry name" value="Alginate_export_dom"/>
</dbReference>
<dbReference type="AlphaFoldDB" id="A0A916Y8Q6"/>
<reference evidence="2" key="2">
    <citation type="submission" date="2020-09" db="EMBL/GenBank/DDBJ databases">
        <authorList>
            <person name="Sun Q."/>
            <person name="Zhou Y."/>
        </authorList>
    </citation>
    <scope>NUCLEOTIDE SEQUENCE</scope>
    <source>
        <strain evidence="2">CGMCC 1.12506</strain>
    </source>
</reference>
<gene>
    <name evidence="2" type="ORF">GCM10011343_25550</name>
</gene>
<dbReference type="EMBL" id="BMFG01000012">
    <property type="protein sequence ID" value="GGD34552.1"/>
    <property type="molecule type" value="Genomic_DNA"/>
</dbReference>
<reference evidence="2" key="1">
    <citation type="journal article" date="2014" name="Int. J. Syst. Evol. Microbiol.">
        <title>Complete genome sequence of Corynebacterium casei LMG S-19264T (=DSM 44701T), isolated from a smear-ripened cheese.</title>
        <authorList>
            <consortium name="US DOE Joint Genome Institute (JGI-PGF)"/>
            <person name="Walter F."/>
            <person name="Albersmeier A."/>
            <person name="Kalinowski J."/>
            <person name="Ruckert C."/>
        </authorList>
    </citation>
    <scope>NUCLEOTIDE SEQUENCE</scope>
    <source>
        <strain evidence="2">CGMCC 1.12506</strain>
    </source>
</reference>
<evidence type="ECO:0000259" key="1">
    <source>
        <dbReference type="Pfam" id="PF13372"/>
    </source>
</evidence>
<dbReference type="Pfam" id="PF13372">
    <property type="entry name" value="Alginate_exp"/>
    <property type="match status" value="1"/>
</dbReference>
<comment type="caution">
    <text evidence="2">The sequence shown here is derived from an EMBL/GenBank/DDBJ whole genome shotgun (WGS) entry which is preliminary data.</text>
</comment>